<gene>
    <name evidence="1" type="ORF">F511_02652</name>
</gene>
<sequence>MKPPPPLLPCAAASLAGICSGQLDEENPSTPISSGLLVQADEGVSLPVVDLIDQTLVSVVKYLLFRCLMILRTEAVGFERNLYDLIFTIDSFQLEYMIVFESVRRLRLKSLSVKAVLSFLKKMTILMLI</sequence>
<organism evidence="1 2">
    <name type="scientific">Dorcoceras hygrometricum</name>
    <dbReference type="NCBI Taxonomy" id="472368"/>
    <lineage>
        <taxon>Eukaryota</taxon>
        <taxon>Viridiplantae</taxon>
        <taxon>Streptophyta</taxon>
        <taxon>Embryophyta</taxon>
        <taxon>Tracheophyta</taxon>
        <taxon>Spermatophyta</taxon>
        <taxon>Magnoliopsida</taxon>
        <taxon>eudicotyledons</taxon>
        <taxon>Gunneridae</taxon>
        <taxon>Pentapetalae</taxon>
        <taxon>asterids</taxon>
        <taxon>lamiids</taxon>
        <taxon>Lamiales</taxon>
        <taxon>Gesneriaceae</taxon>
        <taxon>Didymocarpoideae</taxon>
        <taxon>Trichosporeae</taxon>
        <taxon>Loxocarpinae</taxon>
        <taxon>Dorcoceras</taxon>
    </lineage>
</organism>
<dbReference type="AlphaFoldDB" id="A0A2Z7DB60"/>
<evidence type="ECO:0000313" key="2">
    <source>
        <dbReference type="Proteomes" id="UP000250235"/>
    </source>
</evidence>
<proteinExistence type="predicted"/>
<dbReference type="EMBL" id="KQ989516">
    <property type="protein sequence ID" value="KZV54618.1"/>
    <property type="molecule type" value="Genomic_DNA"/>
</dbReference>
<dbReference type="Proteomes" id="UP000250235">
    <property type="component" value="Unassembled WGS sequence"/>
</dbReference>
<keyword evidence="2" id="KW-1185">Reference proteome</keyword>
<evidence type="ECO:0000313" key="1">
    <source>
        <dbReference type="EMBL" id="KZV54618.1"/>
    </source>
</evidence>
<name>A0A2Z7DB60_9LAMI</name>
<accession>A0A2Z7DB60</accession>
<protein>
    <submittedName>
        <fullName evidence="1">Uncharacterized protein</fullName>
    </submittedName>
</protein>
<reference evidence="1 2" key="1">
    <citation type="journal article" date="2015" name="Proc. Natl. Acad. Sci. U.S.A.">
        <title>The resurrection genome of Boea hygrometrica: A blueprint for survival of dehydration.</title>
        <authorList>
            <person name="Xiao L."/>
            <person name="Yang G."/>
            <person name="Zhang L."/>
            <person name="Yang X."/>
            <person name="Zhao S."/>
            <person name="Ji Z."/>
            <person name="Zhou Q."/>
            <person name="Hu M."/>
            <person name="Wang Y."/>
            <person name="Chen M."/>
            <person name="Xu Y."/>
            <person name="Jin H."/>
            <person name="Xiao X."/>
            <person name="Hu G."/>
            <person name="Bao F."/>
            <person name="Hu Y."/>
            <person name="Wan P."/>
            <person name="Li L."/>
            <person name="Deng X."/>
            <person name="Kuang T."/>
            <person name="Xiang C."/>
            <person name="Zhu J.K."/>
            <person name="Oliver M.J."/>
            <person name="He Y."/>
        </authorList>
    </citation>
    <scope>NUCLEOTIDE SEQUENCE [LARGE SCALE GENOMIC DNA]</scope>
    <source>
        <strain evidence="2">cv. XS01</strain>
    </source>
</reference>